<dbReference type="SUPFAM" id="SSF52540">
    <property type="entry name" value="P-loop containing nucleoside triphosphate hydrolases"/>
    <property type="match status" value="1"/>
</dbReference>
<sequence length="370" mass="41784">MGACVSSAPETAESKQSRQVEASLREQHNHESEKIKLLLLGTGESGKSTIFKQMRILYGSNKTNAELAHFRDVIRTNCLTLIVVLNTFVKETPNLLKLLGSKKERSAHNEICDAFETYKEGAEQSNALSFTVFFPQISVLWGSAAYKAAYKRRAETNAIDGHHVFLNDMERIADEDFLPNEADMLLSRVRTEGVVTHSYDIPGERGEVTTFEMYDVGGQRYFRKTWLHCFDGVDAIIFVASLSEFDQNLAEDRKKNRMTEALDLFKSICENEYFENTSIILFLNKKDLFQKKIASGDIAAVPEFSDYVGPRGDYDSGVEYFMLKFLETNEDPNRAIYTHVTCATDTNNVEFVWASCKDIILQNSIGSSGL</sequence>
<keyword evidence="3 7" id="KW-0460">Magnesium</keyword>
<gene>
    <name evidence="8" type="ORF">TrCOL_g13788</name>
</gene>
<dbReference type="GO" id="GO:0003924">
    <property type="term" value="F:GTPase activity"/>
    <property type="evidence" value="ECO:0007669"/>
    <property type="project" value="InterPro"/>
</dbReference>
<feature type="binding site" evidence="7">
    <location>
        <position position="48"/>
    </location>
    <ligand>
        <name>Mg(2+)</name>
        <dbReference type="ChEBI" id="CHEBI:18420"/>
    </ligand>
</feature>
<dbReference type="AlphaFoldDB" id="A0A9W7GI88"/>
<dbReference type="GO" id="GO:0031683">
    <property type="term" value="F:G-protein beta/gamma-subunit complex binding"/>
    <property type="evidence" value="ECO:0007669"/>
    <property type="project" value="InterPro"/>
</dbReference>
<evidence type="ECO:0000256" key="3">
    <source>
        <dbReference type="ARBA" id="ARBA00022842"/>
    </source>
</evidence>
<dbReference type="FunFam" id="3.40.50.300:FF:002307">
    <property type="entry name" value="Guanine nucleotide-binding protein G(k) subunit alpha"/>
    <property type="match status" value="1"/>
</dbReference>
<evidence type="ECO:0000256" key="4">
    <source>
        <dbReference type="ARBA" id="ARBA00023134"/>
    </source>
</evidence>
<protein>
    <recommendedName>
        <fullName evidence="10">G protein alpha subunit</fullName>
    </recommendedName>
</protein>
<evidence type="ECO:0000256" key="2">
    <source>
        <dbReference type="ARBA" id="ARBA00022741"/>
    </source>
</evidence>
<dbReference type="GO" id="GO:0005737">
    <property type="term" value="C:cytoplasm"/>
    <property type="evidence" value="ECO:0007669"/>
    <property type="project" value="TreeGrafter"/>
</dbReference>
<accession>A0A9W7GI88</accession>
<dbReference type="Gene3D" id="1.10.400.10">
    <property type="entry name" value="GI Alpha 1, domain 2-like"/>
    <property type="match status" value="1"/>
</dbReference>
<evidence type="ECO:0000256" key="7">
    <source>
        <dbReference type="PIRSR" id="PIRSR601019-2"/>
    </source>
</evidence>
<dbReference type="GO" id="GO:0001664">
    <property type="term" value="F:G protein-coupled receptor binding"/>
    <property type="evidence" value="ECO:0007669"/>
    <property type="project" value="TreeGrafter"/>
</dbReference>
<dbReference type="Pfam" id="PF00503">
    <property type="entry name" value="G-alpha"/>
    <property type="match status" value="1"/>
</dbReference>
<dbReference type="GO" id="GO:0005525">
    <property type="term" value="F:GTP binding"/>
    <property type="evidence" value="ECO:0007669"/>
    <property type="project" value="UniProtKB-KW"/>
</dbReference>
<dbReference type="PROSITE" id="PS51882">
    <property type="entry name" value="G_ALPHA"/>
    <property type="match status" value="1"/>
</dbReference>
<name>A0A9W7GI88_9STRA</name>
<dbReference type="CDD" id="cd00066">
    <property type="entry name" value="G-alpha"/>
    <property type="match status" value="1"/>
</dbReference>
<dbReference type="InterPro" id="IPR011025">
    <property type="entry name" value="GproteinA_insert"/>
</dbReference>
<keyword evidence="4 6" id="KW-0342">GTP-binding</keyword>
<dbReference type="PANTHER" id="PTHR10218">
    <property type="entry name" value="GTP-BINDING PROTEIN ALPHA SUBUNIT"/>
    <property type="match status" value="1"/>
</dbReference>
<dbReference type="GO" id="GO:0007188">
    <property type="term" value="P:adenylate cyclase-modulating G protein-coupled receptor signaling pathway"/>
    <property type="evidence" value="ECO:0007669"/>
    <property type="project" value="TreeGrafter"/>
</dbReference>
<dbReference type="Proteomes" id="UP001165065">
    <property type="component" value="Unassembled WGS sequence"/>
</dbReference>
<feature type="binding site" evidence="6">
    <location>
        <begin position="284"/>
        <end position="287"/>
    </location>
    <ligand>
        <name>GTP</name>
        <dbReference type="ChEBI" id="CHEBI:37565"/>
    </ligand>
</feature>
<keyword evidence="1 7" id="KW-0479">Metal-binding</keyword>
<reference evidence="9" key="1">
    <citation type="journal article" date="2023" name="Commun. Biol.">
        <title>Genome analysis of Parmales, the sister group of diatoms, reveals the evolutionary specialization of diatoms from phago-mixotrophs to photoautotrophs.</title>
        <authorList>
            <person name="Ban H."/>
            <person name="Sato S."/>
            <person name="Yoshikawa S."/>
            <person name="Yamada K."/>
            <person name="Nakamura Y."/>
            <person name="Ichinomiya M."/>
            <person name="Sato N."/>
            <person name="Blanc-Mathieu R."/>
            <person name="Endo H."/>
            <person name="Kuwata A."/>
            <person name="Ogata H."/>
        </authorList>
    </citation>
    <scope>NUCLEOTIDE SEQUENCE [LARGE SCALE GENOMIC DNA]</scope>
</reference>
<dbReference type="GO" id="GO:0046872">
    <property type="term" value="F:metal ion binding"/>
    <property type="evidence" value="ECO:0007669"/>
    <property type="project" value="UniProtKB-KW"/>
</dbReference>
<evidence type="ECO:0000256" key="5">
    <source>
        <dbReference type="ARBA" id="ARBA00023224"/>
    </source>
</evidence>
<dbReference type="SUPFAM" id="SSF47895">
    <property type="entry name" value="Transducin (alpha subunit), insertion domain"/>
    <property type="match status" value="1"/>
</dbReference>
<evidence type="ECO:0000313" key="9">
    <source>
        <dbReference type="Proteomes" id="UP001165065"/>
    </source>
</evidence>
<keyword evidence="2 6" id="KW-0547">Nucleotide-binding</keyword>
<feature type="binding site" evidence="7">
    <location>
        <position position="191"/>
    </location>
    <ligand>
        <name>Mg(2+)</name>
        <dbReference type="ChEBI" id="CHEBI:18420"/>
    </ligand>
</feature>
<comment type="caution">
    <text evidence="8">The sequence shown here is derived from an EMBL/GenBank/DDBJ whole genome shotgun (WGS) entry which is preliminary data.</text>
</comment>
<evidence type="ECO:0008006" key="10">
    <source>
        <dbReference type="Google" id="ProtNLM"/>
    </source>
</evidence>
<feature type="binding site" evidence="6">
    <location>
        <begin position="215"/>
        <end position="219"/>
    </location>
    <ligand>
        <name>GTP</name>
        <dbReference type="ChEBI" id="CHEBI:37565"/>
    </ligand>
</feature>
<dbReference type="EMBL" id="BRYA01000259">
    <property type="protein sequence ID" value="GMI45635.1"/>
    <property type="molecule type" value="Genomic_DNA"/>
</dbReference>
<evidence type="ECO:0000313" key="8">
    <source>
        <dbReference type="EMBL" id="GMI45635.1"/>
    </source>
</evidence>
<feature type="binding site" evidence="6">
    <location>
        <position position="343"/>
    </location>
    <ligand>
        <name>GTP</name>
        <dbReference type="ChEBI" id="CHEBI:37565"/>
    </ligand>
</feature>
<dbReference type="SMART" id="SM00275">
    <property type="entry name" value="G_alpha"/>
    <property type="match status" value="1"/>
</dbReference>
<keyword evidence="5" id="KW-0807">Transducer</keyword>
<dbReference type="GO" id="GO:0005834">
    <property type="term" value="C:heterotrimeric G-protein complex"/>
    <property type="evidence" value="ECO:0007669"/>
    <property type="project" value="TreeGrafter"/>
</dbReference>
<dbReference type="PANTHER" id="PTHR10218:SF302">
    <property type="entry name" value="GUANINE NUCLEOTIDE-BINDING PROTEIN ALPHA-5 SUBUNIT"/>
    <property type="match status" value="1"/>
</dbReference>
<dbReference type="OrthoDB" id="5817230at2759"/>
<dbReference type="PRINTS" id="PR00318">
    <property type="entry name" value="GPROTEINA"/>
</dbReference>
<feature type="binding site" evidence="6">
    <location>
        <begin position="185"/>
        <end position="191"/>
    </location>
    <ligand>
        <name>GTP</name>
        <dbReference type="ChEBI" id="CHEBI:37565"/>
    </ligand>
</feature>
<dbReference type="InterPro" id="IPR027417">
    <property type="entry name" value="P-loop_NTPase"/>
</dbReference>
<proteinExistence type="predicted"/>
<organism evidence="8 9">
    <name type="scientific">Triparma columacea</name>
    <dbReference type="NCBI Taxonomy" id="722753"/>
    <lineage>
        <taxon>Eukaryota</taxon>
        <taxon>Sar</taxon>
        <taxon>Stramenopiles</taxon>
        <taxon>Ochrophyta</taxon>
        <taxon>Bolidophyceae</taxon>
        <taxon>Parmales</taxon>
        <taxon>Triparmaceae</taxon>
        <taxon>Triparma</taxon>
    </lineage>
</organism>
<dbReference type="Gene3D" id="3.40.50.300">
    <property type="entry name" value="P-loop containing nucleotide triphosphate hydrolases"/>
    <property type="match status" value="1"/>
</dbReference>
<keyword evidence="9" id="KW-1185">Reference proteome</keyword>
<evidence type="ECO:0000256" key="6">
    <source>
        <dbReference type="PIRSR" id="PIRSR601019-1"/>
    </source>
</evidence>
<dbReference type="InterPro" id="IPR001019">
    <property type="entry name" value="Gprotein_alpha_su"/>
</dbReference>
<feature type="binding site" evidence="6">
    <location>
        <begin position="44"/>
        <end position="49"/>
    </location>
    <ligand>
        <name>GTP</name>
        <dbReference type="ChEBI" id="CHEBI:37565"/>
    </ligand>
</feature>
<evidence type="ECO:0000256" key="1">
    <source>
        <dbReference type="ARBA" id="ARBA00022723"/>
    </source>
</evidence>